<accession>A0ABV0G6G9</accession>
<dbReference type="EMBL" id="JBDPZD010000006">
    <property type="protein sequence ID" value="MEO3693321.1"/>
    <property type="molecule type" value="Genomic_DNA"/>
</dbReference>
<keyword evidence="2" id="KW-0328">Glycosyltransferase</keyword>
<name>A0ABV0G6G9_9BURK</name>
<dbReference type="CDD" id="cd03801">
    <property type="entry name" value="GT4_PimA-like"/>
    <property type="match status" value="1"/>
</dbReference>
<evidence type="ECO:0000313" key="3">
    <source>
        <dbReference type="Proteomes" id="UP001495147"/>
    </source>
</evidence>
<dbReference type="Gene3D" id="3.40.50.2000">
    <property type="entry name" value="Glycogen Phosphorylase B"/>
    <property type="match status" value="2"/>
</dbReference>
<dbReference type="Pfam" id="PF13579">
    <property type="entry name" value="Glyco_trans_4_4"/>
    <property type="match status" value="1"/>
</dbReference>
<feature type="domain" description="Glycosyltransferase subfamily 4-like N-terminal" evidence="1">
    <location>
        <begin position="28"/>
        <end position="192"/>
    </location>
</feature>
<protein>
    <submittedName>
        <fullName evidence="2">Glycosyltransferase family 4 protein</fullName>
        <ecNumber evidence="2">2.4.-.-</ecNumber>
    </submittedName>
</protein>
<dbReference type="InterPro" id="IPR050194">
    <property type="entry name" value="Glycosyltransferase_grp1"/>
</dbReference>
<proteinExistence type="predicted"/>
<gene>
    <name evidence="2" type="ORF">ABDJ85_17760</name>
</gene>
<dbReference type="SUPFAM" id="SSF53756">
    <property type="entry name" value="UDP-Glycosyltransferase/glycogen phosphorylase"/>
    <property type="match status" value="1"/>
</dbReference>
<dbReference type="Pfam" id="PF13692">
    <property type="entry name" value="Glyco_trans_1_4"/>
    <property type="match status" value="1"/>
</dbReference>
<evidence type="ECO:0000259" key="1">
    <source>
        <dbReference type="Pfam" id="PF13579"/>
    </source>
</evidence>
<dbReference type="EC" id="2.4.-.-" evidence="2"/>
<dbReference type="InterPro" id="IPR028098">
    <property type="entry name" value="Glyco_trans_4-like_N"/>
</dbReference>
<dbReference type="GO" id="GO:0016757">
    <property type="term" value="F:glycosyltransferase activity"/>
    <property type="evidence" value="ECO:0007669"/>
    <property type="project" value="UniProtKB-KW"/>
</dbReference>
<dbReference type="RefSeq" id="WP_347706131.1">
    <property type="nucleotide sequence ID" value="NZ_JBDPZD010000006.1"/>
</dbReference>
<sequence length="384" mass="43191">MKIVHLCLSCFYIDGYGYQENHLPAQHVKDGHQVTIIASTESFDAERKPCYVEPADYLGTDGARVIRLPYRAGLPATLARKVRAYPGVRRWLEELKPDVILFHGMCAWELLTVARYARAHPDVQLYVDCHEDFNNSARGWVSRQLLHASFYRPILRSVLDVVRRVLCITVESIQFATDFYRVPRSQVDLFPLAGHIHDDADYHARRHQVRQAHGVAEAEIVIVQSGKITANKLLPDALRAFVGTPSEHLRFWIVGTIVDDAESCEALIASDPRIRFLGWKSPQELEDVLCAADVFLQPSGQTATTQTSMCCRCALVVSDVPSHRALFVNNGFLINSQTSLSDAMQALARAPQQVEEMKQRSLAFARQNLDYTELARRLAPPASP</sequence>
<dbReference type="PANTHER" id="PTHR45947:SF3">
    <property type="entry name" value="SULFOQUINOVOSYL TRANSFERASE SQD2"/>
    <property type="match status" value="1"/>
</dbReference>
<reference evidence="2 3" key="1">
    <citation type="submission" date="2024-05" db="EMBL/GenBank/DDBJ databases">
        <title>Roseateles sp. DJS-2-20 16S ribosomal RNA gene Genome sequencing and assembly.</title>
        <authorList>
            <person name="Woo H."/>
        </authorList>
    </citation>
    <scope>NUCLEOTIDE SEQUENCE [LARGE SCALE GENOMIC DNA]</scope>
    <source>
        <strain evidence="2 3">DJS-2-20</strain>
    </source>
</reference>
<organism evidence="2 3">
    <name type="scientific">Roseateles paludis</name>
    <dbReference type="NCBI Taxonomy" id="3145238"/>
    <lineage>
        <taxon>Bacteria</taxon>
        <taxon>Pseudomonadati</taxon>
        <taxon>Pseudomonadota</taxon>
        <taxon>Betaproteobacteria</taxon>
        <taxon>Burkholderiales</taxon>
        <taxon>Sphaerotilaceae</taxon>
        <taxon>Roseateles</taxon>
    </lineage>
</organism>
<evidence type="ECO:0000313" key="2">
    <source>
        <dbReference type="EMBL" id="MEO3693321.1"/>
    </source>
</evidence>
<dbReference type="PANTHER" id="PTHR45947">
    <property type="entry name" value="SULFOQUINOVOSYL TRANSFERASE SQD2"/>
    <property type="match status" value="1"/>
</dbReference>
<keyword evidence="3" id="KW-1185">Reference proteome</keyword>
<comment type="caution">
    <text evidence="2">The sequence shown here is derived from an EMBL/GenBank/DDBJ whole genome shotgun (WGS) entry which is preliminary data.</text>
</comment>
<keyword evidence="2" id="KW-0808">Transferase</keyword>
<dbReference type="Proteomes" id="UP001495147">
    <property type="component" value="Unassembled WGS sequence"/>
</dbReference>